<evidence type="ECO:0000313" key="3">
    <source>
        <dbReference type="Proteomes" id="UP000540989"/>
    </source>
</evidence>
<feature type="transmembrane region" description="Helical" evidence="1">
    <location>
        <begin position="105"/>
        <end position="127"/>
    </location>
</feature>
<proteinExistence type="predicted"/>
<dbReference type="Proteomes" id="UP000540989">
    <property type="component" value="Unassembled WGS sequence"/>
</dbReference>
<organism evidence="2 3">
    <name type="scientific">Granulicella aggregans</name>
    <dbReference type="NCBI Taxonomy" id="474949"/>
    <lineage>
        <taxon>Bacteria</taxon>
        <taxon>Pseudomonadati</taxon>
        <taxon>Acidobacteriota</taxon>
        <taxon>Terriglobia</taxon>
        <taxon>Terriglobales</taxon>
        <taxon>Acidobacteriaceae</taxon>
        <taxon>Granulicella</taxon>
    </lineage>
</organism>
<feature type="transmembrane region" description="Helical" evidence="1">
    <location>
        <begin position="7"/>
        <end position="26"/>
    </location>
</feature>
<keyword evidence="1" id="KW-0812">Transmembrane</keyword>
<gene>
    <name evidence="2" type="ORF">HDF16_004986</name>
</gene>
<dbReference type="RefSeq" id="WP_184222416.1">
    <property type="nucleotide sequence ID" value="NZ_JACHIP010000011.1"/>
</dbReference>
<dbReference type="AlphaFoldDB" id="A0A7W7ZHY5"/>
<keyword evidence="3" id="KW-1185">Reference proteome</keyword>
<accession>A0A7W7ZHY5</accession>
<dbReference type="EMBL" id="JACHIP010000011">
    <property type="protein sequence ID" value="MBB5060250.1"/>
    <property type="molecule type" value="Genomic_DNA"/>
</dbReference>
<feature type="transmembrane region" description="Helical" evidence="1">
    <location>
        <begin position="38"/>
        <end position="60"/>
    </location>
</feature>
<feature type="transmembrane region" description="Helical" evidence="1">
    <location>
        <begin position="72"/>
        <end position="93"/>
    </location>
</feature>
<reference evidence="2 3" key="1">
    <citation type="submission" date="2020-08" db="EMBL/GenBank/DDBJ databases">
        <title>Genomic Encyclopedia of Type Strains, Phase IV (KMG-V): Genome sequencing to study the core and pangenomes of soil and plant-associated prokaryotes.</title>
        <authorList>
            <person name="Whitman W."/>
        </authorList>
    </citation>
    <scope>NUCLEOTIDE SEQUENCE [LARGE SCALE GENOMIC DNA]</scope>
    <source>
        <strain evidence="2 3">M8UP14</strain>
    </source>
</reference>
<dbReference type="Pfam" id="PF17329">
    <property type="entry name" value="DUF5367"/>
    <property type="match status" value="1"/>
</dbReference>
<keyword evidence="1" id="KW-1133">Transmembrane helix</keyword>
<comment type="caution">
    <text evidence="2">The sequence shown here is derived from an EMBL/GenBank/DDBJ whole genome shotgun (WGS) entry which is preliminary data.</text>
</comment>
<sequence length="129" mass="14046">MKTPDSIFLFILGFIIWILGSVYYAYRGPSVLETTSLRYWISFCVSPLVSAVLCITILKLRQVPPTTWASGMLLLAIPGMIGEAVVLSHLSTFMPRIHASSGGRYGAFLFATYALVLGIAEVVTLGATR</sequence>
<evidence type="ECO:0000256" key="1">
    <source>
        <dbReference type="SAM" id="Phobius"/>
    </source>
</evidence>
<evidence type="ECO:0000313" key="2">
    <source>
        <dbReference type="EMBL" id="MBB5060250.1"/>
    </source>
</evidence>
<dbReference type="InterPro" id="IPR020509">
    <property type="entry name" value="Uncharacterised_YnzE"/>
</dbReference>
<keyword evidence="1" id="KW-0472">Membrane</keyword>
<name>A0A7W7ZHY5_9BACT</name>
<protein>
    <submittedName>
        <fullName evidence="2">Uncharacterized protein</fullName>
    </submittedName>
</protein>